<evidence type="ECO:0000256" key="3">
    <source>
        <dbReference type="ARBA" id="ARBA00023274"/>
    </source>
</evidence>
<keyword evidence="3" id="KW-0687">Ribonucleoprotein</keyword>
<evidence type="ECO:0000313" key="4">
    <source>
        <dbReference type="EMBL" id="CAF2905184.1"/>
    </source>
</evidence>
<dbReference type="GO" id="GO:0005840">
    <property type="term" value="C:ribosome"/>
    <property type="evidence" value="ECO:0007669"/>
    <property type="project" value="UniProtKB-KW"/>
</dbReference>
<dbReference type="Pfam" id="PF01165">
    <property type="entry name" value="Ribosomal_S21"/>
    <property type="match status" value="1"/>
</dbReference>
<dbReference type="GO" id="GO:1990904">
    <property type="term" value="C:ribonucleoprotein complex"/>
    <property type="evidence" value="ECO:0007669"/>
    <property type="project" value="UniProtKB-KW"/>
</dbReference>
<evidence type="ECO:0000313" key="5">
    <source>
        <dbReference type="Proteomes" id="UP000675881"/>
    </source>
</evidence>
<name>A0A7R8H7P0_LEPSM</name>
<comment type="similarity">
    <text evidence="1">Belongs to the bacterial ribosomal protein bS21 family.</text>
</comment>
<gene>
    <name evidence="4" type="ORF">LSAA_7456</name>
</gene>
<dbReference type="Proteomes" id="UP000675881">
    <property type="component" value="Chromosome 3"/>
</dbReference>
<reference evidence="4" key="1">
    <citation type="submission" date="2021-02" db="EMBL/GenBank/DDBJ databases">
        <authorList>
            <person name="Bekaert M."/>
        </authorList>
    </citation>
    <scope>NUCLEOTIDE SEQUENCE</scope>
    <source>
        <strain evidence="4">IoA-00</strain>
    </source>
</reference>
<proteinExistence type="inferred from homology"/>
<dbReference type="GO" id="GO:0003735">
    <property type="term" value="F:structural constituent of ribosome"/>
    <property type="evidence" value="ECO:0007669"/>
    <property type="project" value="InterPro"/>
</dbReference>
<dbReference type="OrthoDB" id="2501249at2759"/>
<protein>
    <submittedName>
        <fullName evidence="4">RP-S21</fullName>
    </submittedName>
</protein>
<keyword evidence="2" id="KW-0689">Ribosomal protein</keyword>
<dbReference type="PANTHER" id="PTHR21109:SF0">
    <property type="entry name" value="SMALL RIBOSOMAL SUBUNIT PROTEIN BS21M"/>
    <property type="match status" value="1"/>
</dbReference>
<evidence type="ECO:0000256" key="1">
    <source>
        <dbReference type="ARBA" id="ARBA00006640"/>
    </source>
</evidence>
<keyword evidence="5" id="KW-1185">Reference proteome</keyword>
<dbReference type="NCBIfam" id="TIGR00030">
    <property type="entry name" value="S21p"/>
    <property type="match status" value="1"/>
</dbReference>
<dbReference type="GO" id="GO:0006412">
    <property type="term" value="P:translation"/>
    <property type="evidence" value="ECO:0007669"/>
    <property type="project" value="InterPro"/>
</dbReference>
<sequence length="124" mass="14589">MCCGILAQAIESLHHIDFIELLEAILMHLSGSLFRFAKNQTKWIARTVMVENNDVEKAMKVLNGIVANEGILQRWKLTRRYEKPTIMRNRVNYERSRAIYEEDMNNKIKFIMRKNRTNPYPGCS</sequence>
<accession>A0A7R8H7P0</accession>
<dbReference type="AlphaFoldDB" id="A0A7R8H7P0"/>
<dbReference type="EMBL" id="HG994582">
    <property type="protein sequence ID" value="CAF2905184.1"/>
    <property type="molecule type" value="Genomic_DNA"/>
</dbReference>
<organism evidence="4 5">
    <name type="scientific">Lepeophtheirus salmonis</name>
    <name type="common">Salmon louse</name>
    <name type="synonym">Caligus salmonis</name>
    <dbReference type="NCBI Taxonomy" id="72036"/>
    <lineage>
        <taxon>Eukaryota</taxon>
        <taxon>Metazoa</taxon>
        <taxon>Ecdysozoa</taxon>
        <taxon>Arthropoda</taxon>
        <taxon>Crustacea</taxon>
        <taxon>Multicrustacea</taxon>
        <taxon>Hexanauplia</taxon>
        <taxon>Copepoda</taxon>
        <taxon>Siphonostomatoida</taxon>
        <taxon>Caligidae</taxon>
        <taxon>Lepeophtheirus</taxon>
    </lineage>
</organism>
<dbReference type="InterPro" id="IPR001911">
    <property type="entry name" value="Ribosomal_bS21"/>
</dbReference>
<evidence type="ECO:0000256" key="2">
    <source>
        <dbReference type="ARBA" id="ARBA00022980"/>
    </source>
</evidence>
<dbReference type="PANTHER" id="PTHR21109">
    <property type="entry name" value="MITOCHONDRIAL 28S RIBOSOMAL PROTEIN S21"/>
    <property type="match status" value="1"/>
</dbReference>